<evidence type="ECO:0000256" key="4">
    <source>
        <dbReference type="ARBA" id="ARBA00022707"/>
    </source>
</evidence>
<dbReference type="SMART" id="SM00219">
    <property type="entry name" value="TyrKc"/>
    <property type="match status" value="1"/>
</dbReference>
<dbReference type="InterPro" id="IPR020635">
    <property type="entry name" value="Tyr_kinase_cat_dom"/>
</dbReference>
<proteinExistence type="inferred from homology"/>
<evidence type="ECO:0000256" key="8">
    <source>
        <dbReference type="ARBA" id="ARBA00022999"/>
    </source>
</evidence>
<feature type="domain" description="SH2" evidence="15">
    <location>
        <begin position="1"/>
        <end position="80"/>
    </location>
</feature>
<evidence type="ECO:0000256" key="12">
    <source>
        <dbReference type="PROSITE-ProRule" id="PRU00191"/>
    </source>
</evidence>
<dbReference type="SMART" id="SM00252">
    <property type="entry name" value="SH2"/>
    <property type="match status" value="1"/>
</dbReference>
<keyword evidence="6 14" id="KW-0418">Kinase</keyword>
<keyword evidence="9 14" id="KW-0829">Tyrosine-protein kinase</keyword>
<dbReference type="FunFam" id="3.30.200.20:FF:000053">
    <property type="entry name" value="Tyrosine-protein kinase"/>
    <property type="match status" value="1"/>
</dbReference>
<protein>
    <recommendedName>
        <fullName evidence="14">Tyrosine-protein kinase</fullName>
        <ecNumber evidence="14">2.7.10.2</ecNumber>
    </recommendedName>
</protein>
<evidence type="ECO:0000256" key="1">
    <source>
        <dbReference type="ARBA" id="ARBA00022443"/>
    </source>
</evidence>
<dbReference type="EC" id="2.7.10.2" evidence="14"/>
<evidence type="ECO:0000313" key="17">
    <source>
        <dbReference type="Ensembl" id="ENSCCRP00020051557.1"/>
    </source>
</evidence>
<evidence type="ECO:0000259" key="15">
    <source>
        <dbReference type="PROSITE" id="PS50001"/>
    </source>
</evidence>
<evidence type="ECO:0000256" key="2">
    <source>
        <dbReference type="ARBA" id="ARBA00022553"/>
    </source>
</evidence>
<dbReference type="Gene3D" id="1.10.510.10">
    <property type="entry name" value="Transferase(Phosphotransferase) domain 1"/>
    <property type="match status" value="1"/>
</dbReference>
<name>A0A8C2FCW0_CYPCA</name>
<evidence type="ECO:0000313" key="18">
    <source>
        <dbReference type="Proteomes" id="UP000694701"/>
    </source>
</evidence>
<dbReference type="Proteomes" id="UP000694701">
    <property type="component" value="Unplaced"/>
</dbReference>
<keyword evidence="10" id="KW-0449">Lipoprotein</keyword>
<dbReference type="PROSITE" id="PS00107">
    <property type="entry name" value="PROTEIN_KINASE_ATP"/>
    <property type="match status" value="1"/>
</dbReference>
<dbReference type="AlphaFoldDB" id="A0A8C2FCW0"/>
<dbReference type="Pfam" id="PF07714">
    <property type="entry name" value="PK_Tyr_Ser-Thr"/>
    <property type="match status" value="1"/>
</dbReference>
<keyword evidence="8 12" id="KW-0727">SH2 domain</keyword>
<dbReference type="SUPFAM" id="SSF55550">
    <property type="entry name" value="SH2 domain"/>
    <property type="match status" value="1"/>
</dbReference>
<evidence type="ECO:0000256" key="14">
    <source>
        <dbReference type="RuleBase" id="RU362096"/>
    </source>
</evidence>
<dbReference type="InterPro" id="IPR011009">
    <property type="entry name" value="Kinase-like_dom_sf"/>
</dbReference>
<dbReference type="PROSITE" id="PS00109">
    <property type="entry name" value="PROTEIN_KINASE_TYR"/>
    <property type="match status" value="1"/>
</dbReference>
<dbReference type="InterPro" id="IPR017441">
    <property type="entry name" value="Protein_kinase_ATP_BS"/>
</dbReference>
<dbReference type="InterPro" id="IPR000980">
    <property type="entry name" value="SH2"/>
</dbReference>
<evidence type="ECO:0000256" key="5">
    <source>
        <dbReference type="ARBA" id="ARBA00022741"/>
    </source>
</evidence>
<dbReference type="PROSITE" id="PS50011">
    <property type="entry name" value="PROTEIN_KINASE_DOM"/>
    <property type="match status" value="1"/>
</dbReference>
<dbReference type="Ensembl" id="ENSCCRT00020056157.1">
    <property type="protein sequence ID" value="ENSCCRP00020051557.1"/>
    <property type="gene ID" value="ENSCCRG00020022944.1"/>
</dbReference>
<evidence type="ECO:0000256" key="9">
    <source>
        <dbReference type="ARBA" id="ARBA00023137"/>
    </source>
</evidence>
<keyword evidence="2" id="KW-0597">Phosphoprotein</keyword>
<evidence type="ECO:0000256" key="11">
    <source>
        <dbReference type="ARBA" id="ARBA00051245"/>
    </source>
</evidence>
<accession>A0A8C2FCW0</accession>
<keyword evidence="1" id="KW-0728">SH3 domain</keyword>
<dbReference type="CDD" id="cd05068">
    <property type="entry name" value="PTKc_Frk_like"/>
    <property type="match status" value="1"/>
</dbReference>
<dbReference type="InterPro" id="IPR050198">
    <property type="entry name" value="Non-receptor_tyrosine_kinases"/>
</dbReference>
<organism evidence="17 18">
    <name type="scientific">Cyprinus carpio</name>
    <name type="common">Common carp</name>
    <dbReference type="NCBI Taxonomy" id="7962"/>
    <lineage>
        <taxon>Eukaryota</taxon>
        <taxon>Metazoa</taxon>
        <taxon>Chordata</taxon>
        <taxon>Craniata</taxon>
        <taxon>Vertebrata</taxon>
        <taxon>Euteleostomi</taxon>
        <taxon>Actinopterygii</taxon>
        <taxon>Neopterygii</taxon>
        <taxon>Teleostei</taxon>
        <taxon>Ostariophysi</taxon>
        <taxon>Cypriniformes</taxon>
        <taxon>Cyprinidae</taxon>
        <taxon>Cyprininae</taxon>
        <taxon>Cyprinus</taxon>
    </lineage>
</organism>
<dbReference type="FunFam" id="1.10.510.10:FF:000553">
    <property type="entry name" value="Tyrosine-protein kinase"/>
    <property type="match status" value="1"/>
</dbReference>
<dbReference type="PANTHER" id="PTHR24418">
    <property type="entry name" value="TYROSINE-PROTEIN KINASE"/>
    <property type="match status" value="1"/>
</dbReference>
<evidence type="ECO:0000256" key="10">
    <source>
        <dbReference type="ARBA" id="ARBA00023288"/>
    </source>
</evidence>
<feature type="domain" description="Protein kinase" evidence="16">
    <location>
        <begin position="106"/>
        <end position="363"/>
    </location>
</feature>
<dbReference type="Pfam" id="PF00017">
    <property type="entry name" value="SH2"/>
    <property type="match status" value="1"/>
</dbReference>
<comment type="catalytic activity">
    <reaction evidence="11 14">
        <text>L-tyrosyl-[protein] + ATP = O-phospho-L-tyrosyl-[protein] + ADP + H(+)</text>
        <dbReference type="Rhea" id="RHEA:10596"/>
        <dbReference type="Rhea" id="RHEA-COMP:10136"/>
        <dbReference type="Rhea" id="RHEA-COMP:20101"/>
        <dbReference type="ChEBI" id="CHEBI:15378"/>
        <dbReference type="ChEBI" id="CHEBI:30616"/>
        <dbReference type="ChEBI" id="CHEBI:46858"/>
        <dbReference type="ChEBI" id="CHEBI:61978"/>
        <dbReference type="ChEBI" id="CHEBI:456216"/>
        <dbReference type="EC" id="2.7.10.2"/>
    </reaction>
</comment>
<comment type="similarity">
    <text evidence="14">Belongs to the protein kinase superfamily. Tyr protein kinase family.</text>
</comment>
<keyword evidence="3 14" id="KW-0808">Transferase</keyword>
<evidence type="ECO:0000256" key="6">
    <source>
        <dbReference type="ARBA" id="ARBA00022777"/>
    </source>
</evidence>
<dbReference type="InterPro" id="IPR001245">
    <property type="entry name" value="Ser-Thr/Tyr_kinase_cat_dom"/>
</dbReference>
<dbReference type="InterPro" id="IPR008266">
    <property type="entry name" value="Tyr_kinase_AS"/>
</dbReference>
<keyword evidence="5 13" id="KW-0547">Nucleotide-binding</keyword>
<dbReference type="InterPro" id="IPR036860">
    <property type="entry name" value="SH2_dom_sf"/>
</dbReference>
<dbReference type="PRINTS" id="PR00401">
    <property type="entry name" value="SH2DOMAIN"/>
</dbReference>
<keyword evidence="7 13" id="KW-0067">ATP-binding</keyword>
<evidence type="ECO:0000256" key="13">
    <source>
        <dbReference type="PROSITE-ProRule" id="PRU10141"/>
    </source>
</evidence>
<dbReference type="SUPFAM" id="SSF56112">
    <property type="entry name" value="Protein kinase-like (PK-like)"/>
    <property type="match status" value="1"/>
</dbReference>
<reference evidence="17" key="1">
    <citation type="submission" date="2025-08" db="UniProtKB">
        <authorList>
            <consortium name="Ensembl"/>
        </authorList>
    </citation>
    <scope>IDENTIFICATION</scope>
</reference>
<evidence type="ECO:0000256" key="7">
    <source>
        <dbReference type="ARBA" id="ARBA00022840"/>
    </source>
</evidence>
<evidence type="ECO:0000259" key="16">
    <source>
        <dbReference type="PROSITE" id="PS50011"/>
    </source>
</evidence>
<dbReference type="InterPro" id="IPR000719">
    <property type="entry name" value="Prot_kinase_dom"/>
</dbReference>
<dbReference type="GO" id="GO:0004715">
    <property type="term" value="F:non-membrane spanning protein tyrosine kinase activity"/>
    <property type="evidence" value="ECO:0007669"/>
    <property type="project" value="UniProtKB-EC"/>
</dbReference>
<dbReference type="PROSITE" id="PS50001">
    <property type="entry name" value="SH2"/>
    <property type="match status" value="1"/>
</dbReference>
<evidence type="ECO:0000256" key="3">
    <source>
        <dbReference type="ARBA" id="ARBA00022679"/>
    </source>
</evidence>
<sequence>MLTSQENKNGAFLIRNCESQQGELSLSVLDNGKVKHYKIRKLDSGGYFVSKARSFFTLRDLVEHYSRKEDGLCVCLAEPCKKSMAPETHGLSYNTVDQWEIPRSSLKLLKKLGAGQFGEVFEGIWNDRTAVAVKTLKPGTMDPKDFLREAQIMKKLRHAKLIQLYAVCTTEEPIYIVTELMSHGSLLEYLQKDKGAFLQMSDQIEMGAQVASGMAYLELQNYIHRDLAARNVLVGDNNVCKVADFGLARVFQLENENVYEAKEGTKFPVKWTALEAIHENKFTIKSDVWSFGILLYEIVTFGQMPYPTMTNYQVVQQLPKGYRMPCPLNCPKFFYDIMSECWKDSPADRPTFETLQWKLEEFFEMDVSSYDDANRY</sequence>
<keyword evidence="4" id="KW-0519">Myristate</keyword>
<feature type="binding site" evidence="13">
    <location>
        <position position="134"/>
    </location>
    <ligand>
        <name>ATP</name>
        <dbReference type="ChEBI" id="CHEBI:30616"/>
    </ligand>
</feature>
<dbReference type="Gene3D" id="3.30.200.20">
    <property type="entry name" value="Phosphorylase Kinase, domain 1"/>
    <property type="match status" value="1"/>
</dbReference>
<dbReference type="Gene3D" id="3.30.505.10">
    <property type="entry name" value="SH2 domain"/>
    <property type="match status" value="1"/>
</dbReference>
<dbReference type="GO" id="GO:0005524">
    <property type="term" value="F:ATP binding"/>
    <property type="evidence" value="ECO:0007669"/>
    <property type="project" value="UniProtKB-UniRule"/>
</dbReference>
<dbReference type="PRINTS" id="PR00109">
    <property type="entry name" value="TYRKINASE"/>
</dbReference>